<dbReference type="Proteomes" id="UP001165064">
    <property type="component" value="Unassembled WGS sequence"/>
</dbReference>
<comment type="caution">
    <text evidence="1">The sequence shown here is derived from an EMBL/GenBank/DDBJ whole genome shotgun (WGS) entry which is preliminary data.</text>
</comment>
<reference evidence="1" key="1">
    <citation type="submission" date="2023-04" db="EMBL/GenBank/DDBJ databases">
        <title>Ambrosiozyma monospora NBRC 10751.</title>
        <authorList>
            <person name="Ichikawa N."/>
            <person name="Sato H."/>
            <person name="Tonouchi N."/>
        </authorList>
    </citation>
    <scope>NUCLEOTIDE SEQUENCE</scope>
    <source>
        <strain evidence="1">NBRC 10751</strain>
    </source>
</reference>
<evidence type="ECO:0000313" key="1">
    <source>
        <dbReference type="EMBL" id="GME79056.1"/>
    </source>
</evidence>
<keyword evidence="2" id="KW-1185">Reference proteome</keyword>
<gene>
    <name evidence="1" type="ORF">Amon02_000374600</name>
</gene>
<name>A0ACB5T1Y0_AMBMO</name>
<proteinExistence type="predicted"/>
<dbReference type="EMBL" id="BSXS01002425">
    <property type="protein sequence ID" value="GME79056.1"/>
    <property type="molecule type" value="Genomic_DNA"/>
</dbReference>
<protein>
    <submittedName>
        <fullName evidence="1">Unnamed protein product</fullName>
    </submittedName>
</protein>
<evidence type="ECO:0000313" key="2">
    <source>
        <dbReference type="Proteomes" id="UP001165064"/>
    </source>
</evidence>
<accession>A0ACB5T1Y0</accession>
<organism evidence="1 2">
    <name type="scientific">Ambrosiozyma monospora</name>
    <name type="common">Yeast</name>
    <name type="synonym">Endomycopsis monosporus</name>
    <dbReference type="NCBI Taxonomy" id="43982"/>
    <lineage>
        <taxon>Eukaryota</taxon>
        <taxon>Fungi</taxon>
        <taxon>Dikarya</taxon>
        <taxon>Ascomycota</taxon>
        <taxon>Saccharomycotina</taxon>
        <taxon>Pichiomycetes</taxon>
        <taxon>Pichiales</taxon>
        <taxon>Pichiaceae</taxon>
        <taxon>Ambrosiozyma</taxon>
    </lineage>
</organism>
<sequence>MHDKYTTAKGPWVGKTILDVMSTLFIGRNIQYYKDLINSGGLTVTRSIYTHDSETSRKKKVKKVISGPALFEEVLQPRDLVHNQVHRHEVPVADSPIRVIEETSDYLVIDKPAGIPVHPTQGHHYNTILEILKHENTRLSDHECELQVCHRLDKLTSGVMILAKNKQTHRAFYDKISDKSAVFKEYVAKVHGLFPKTLTRKERIVLIDPFKIYRRGGVQNPTPAKTEFELMSYNTELDQSVIKCKPYTGRKHQIRIHLRNAGFPIVNDSLYGVSGLLGPDKLDLLKVPNKQKFQELRDLAQVKIKEKTKEGEFCNVCHSNLYQDPKIEELKGMCLHALVYGAKDGSWRFETGLPRWASV</sequence>